<dbReference type="GO" id="GO:0000271">
    <property type="term" value="P:polysaccharide biosynthetic process"/>
    <property type="evidence" value="ECO:0007669"/>
    <property type="project" value="TreeGrafter"/>
</dbReference>
<proteinExistence type="inferred from homology"/>
<dbReference type="InterPro" id="IPR000653">
    <property type="entry name" value="DegT/StrS_aminotransferase"/>
</dbReference>
<dbReference type="AlphaFoldDB" id="A0AB33ABD5"/>
<dbReference type="EMBL" id="CP004374">
    <property type="protein sequence ID" value="AGM29170.1"/>
    <property type="molecule type" value="Genomic_DNA"/>
</dbReference>
<name>A0AB33ABD5_9MYCO</name>
<evidence type="ECO:0000256" key="1">
    <source>
        <dbReference type="ARBA" id="ARBA00022898"/>
    </source>
</evidence>
<gene>
    <name evidence="4" type="ORF">MASS_2568</name>
</gene>
<keyword evidence="1 3" id="KW-0663">Pyridoxal phosphate</keyword>
<evidence type="ECO:0000313" key="5">
    <source>
        <dbReference type="Proteomes" id="UP000013961"/>
    </source>
</evidence>
<evidence type="ECO:0000256" key="3">
    <source>
        <dbReference type="RuleBase" id="RU004508"/>
    </source>
</evidence>
<dbReference type="CDD" id="cd00616">
    <property type="entry name" value="AHBA_syn"/>
    <property type="match status" value="1"/>
</dbReference>
<reference evidence="4 5" key="1">
    <citation type="journal article" date="2013" name="Genome Announc.">
        <title>Complete Genome Sequence of Mycobacterium massiliense Clinical Strain Asan 50594, Belonging to the Type II Genotype.</title>
        <authorList>
            <person name="Kim B.J."/>
            <person name="Kim B.R."/>
            <person name="Hong S.H."/>
            <person name="Seok S.H."/>
            <person name="Kook Y.H."/>
            <person name="Kim B.J."/>
        </authorList>
    </citation>
    <scope>NUCLEOTIDE SEQUENCE [LARGE SCALE GENOMIC DNA]</scope>
    <source>
        <strain evidence="4 5">50594</strain>
    </source>
</reference>
<dbReference type="KEGG" id="mabb:MASS_2568"/>
<dbReference type="Proteomes" id="UP000013961">
    <property type="component" value="Chromosome"/>
</dbReference>
<dbReference type="GO" id="GO:0008483">
    <property type="term" value="F:transaminase activity"/>
    <property type="evidence" value="ECO:0007669"/>
    <property type="project" value="UniProtKB-KW"/>
</dbReference>
<evidence type="ECO:0000313" key="4">
    <source>
        <dbReference type="EMBL" id="AGM29170.1"/>
    </source>
</evidence>
<dbReference type="PANTHER" id="PTHR30244">
    <property type="entry name" value="TRANSAMINASE"/>
    <property type="match status" value="1"/>
</dbReference>
<dbReference type="Gene3D" id="3.90.1150.10">
    <property type="entry name" value="Aspartate Aminotransferase, domain 1"/>
    <property type="match status" value="1"/>
</dbReference>
<comment type="similarity">
    <text evidence="2 3">Belongs to the DegT/DnrJ/EryC1 family.</text>
</comment>
<evidence type="ECO:0000256" key="2">
    <source>
        <dbReference type="ARBA" id="ARBA00037999"/>
    </source>
</evidence>
<dbReference type="GO" id="GO:0030170">
    <property type="term" value="F:pyridoxal phosphate binding"/>
    <property type="evidence" value="ECO:0007669"/>
    <property type="project" value="TreeGrafter"/>
</dbReference>
<dbReference type="InterPro" id="IPR015421">
    <property type="entry name" value="PyrdxlP-dep_Trfase_major"/>
</dbReference>
<dbReference type="InterPro" id="IPR015424">
    <property type="entry name" value="PyrdxlP-dep_Trfase"/>
</dbReference>
<dbReference type="InterPro" id="IPR015422">
    <property type="entry name" value="PyrdxlP-dep_Trfase_small"/>
</dbReference>
<accession>A0AB33ABD5</accession>
<sequence length="472" mass="50378">MLLCPPSHDARRSGDKSPSQLINLPSFRECHMSIAESANVSVRTGPAPSSKTRELARAILSGTAVHPEEIPAGRAYTTLRDLATHPGLRDVTDVLIPGSAPDTVDFLPLARLVNAAELPAIRAAIDSVLPSGKFTSGPHVDAFEDEIATYLGIDHVIGASSGTDAMTAVLLALGAGPGTEVILPANSFAATENAVFLTGARPVLVDTRADDHLLDPTEVEAAITSRTVAVLPVHLYGAFADIHALTEVTSRHGIPVVEDGCQGIGLDGLGHHSDAAILSFNPYKNLGAVGKAGAVATRLPGLARRVTELLYHGFAAGQKNVKAAGYGLNSRLDNLQAAVLRARLDWLGENNLARSILARRYVDGLADLAESGRLRLPHWDTDHVWHLFTVEVPEHDRDKVTESLRAAGVATDLYYPVLTHRHRVPLVADLFEGVRLPRTEAAHARMFQLPLYPALTLAEQDRVIGALHDVLG</sequence>
<protein>
    <submittedName>
        <fullName evidence="4">Aminotransferase</fullName>
    </submittedName>
</protein>
<dbReference type="Gene3D" id="3.40.640.10">
    <property type="entry name" value="Type I PLP-dependent aspartate aminotransferase-like (Major domain)"/>
    <property type="match status" value="1"/>
</dbReference>
<organism evidence="4 5">
    <name type="scientific">Mycobacteroides abscessus subsp. bolletii 50594</name>
    <dbReference type="NCBI Taxonomy" id="1303024"/>
    <lineage>
        <taxon>Bacteria</taxon>
        <taxon>Bacillati</taxon>
        <taxon>Actinomycetota</taxon>
        <taxon>Actinomycetes</taxon>
        <taxon>Mycobacteriales</taxon>
        <taxon>Mycobacteriaceae</taxon>
        <taxon>Mycobacteroides</taxon>
        <taxon>Mycobacteroides abscessus</taxon>
    </lineage>
</organism>
<keyword evidence="4" id="KW-0032">Aminotransferase</keyword>
<dbReference type="SUPFAM" id="SSF53383">
    <property type="entry name" value="PLP-dependent transferases"/>
    <property type="match status" value="1"/>
</dbReference>
<dbReference type="PANTHER" id="PTHR30244:SF36">
    <property type="entry name" value="3-OXO-GLUCOSE-6-PHOSPHATE:GLUTAMATE AMINOTRANSFERASE"/>
    <property type="match status" value="1"/>
</dbReference>
<keyword evidence="4" id="KW-0808">Transferase</keyword>
<dbReference type="Pfam" id="PF01041">
    <property type="entry name" value="DegT_DnrJ_EryC1"/>
    <property type="match status" value="1"/>
</dbReference>